<evidence type="ECO:0000313" key="4">
    <source>
        <dbReference type="Proteomes" id="UP000757232"/>
    </source>
</evidence>
<reference evidence="3" key="1">
    <citation type="submission" date="2016-06" db="EMBL/GenBank/DDBJ databases">
        <title>Draft Genome sequence of the fungus Inonotus baumii.</title>
        <authorList>
            <person name="Zhu H."/>
            <person name="Lin W."/>
        </authorList>
    </citation>
    <scope>NUCLEOTIDE SEQUENCE</scope>
    <source>
        <strain evidence="3">821</strain>
    </source>
</reference>
<name>A0A9Q5HV11_SANBA</name>
<accession>A0A9Q5HV11</accession>
<protein>
    <submittedName>
        <fullName evidence="3">Uncharacterized protein</fullName>
    </submittedName>
</protein>
<proteinExistence type="predicted"/>
<keyword evidence="2" id="KW-1133">Transmembrane helix</keyword>
<evidence type="ECO:0000256" key="1">
    <source>
        <dbReference type="SAM" id="MobiDB-lite"/>
    </source>
</evidence>
<sequence length="300" mass="33209">MIGNLDHGATTSAVNAITAPLPTFQLPLIPGGPPDGFGWEQREFSDLSRTTAFIAGINERDKFLGRNRHSGSVSRGAIGFLKRRKNVQNMNRAMAFSCVGTITVHLMNIISLYVFSPMKQVRKFVFINHSRDEDFQEFHGKAIALDNRDRYAPFPSLFIIHEMRVRGRHPFQPSDIDLPDDIPWQQRISAGGVYNDVSDSFNRRAPPGSRSGNVSARPLPQTWRATKGTGDTLPGGRRITLNADVIAEILAATRASPSWKACKMEGISWDGTAEENIQKYVSSIGVQDSQESGPEDPKDD</sequence>
<evidence type="ECO:0000256" key="2">
    <source>
        <dbReference type="SAM" id="Phobius"/>
    </source>
</evidence>
<feature type="transmembrane region" description="Helical" evidence="2">
    <location>
        <begin position="93"/>
        <end position="115"/>
    </location>
</feature>
<feature type="region of interest" description="Disordered" evidence="1">
    <location>
        <begin position="201"/>
        <end position="236"/>
    </location>
</feature>
<dbReference type="OrthoDB" id="2124139at2759"/>
<gene>
    <name evidence="3" type="ORF">A7U60_g6502</name>
</gene>
<dbReference type="EMBL" id="LNZH02000202">
    <property type="protein sequence ID" value="OCB86384.1"/>
    <property type="molecule type" value="Genomic_DNA"/>
</dbReference>
<keyword evidence="2" id="KW-0472">Membrane</keyword>
<keyword evidence="2" id="KW-0812">Transmembrane</keyword>
<comment type="caution">
    <text evidence="3">The sequence shown here is derived from an EMBL/GenBank/DDBJ whole genome shotgun (WGS) entry which is preliminary data.</text>
</comment>
<dbReference type="AlphaFoldDB" id="A0A9Q5HV11"/>
<dbReference type="Proteomes" id="UP000757232">
    <property type="component" value="Unassembled WGS sequence"/>
</dbReference>
<organism evidence="3 4">
    <name type="scientific">Sanghuangporus baumii</name>
    <name type="common">Phellinus baumii</name>
    <dbReference type="NCBI Taxonomy" id="108892"/>
    <lineage>
        <taxon>Eukaryota</taxon>
        <taxon>Fungi</taxon>
        <taxon>Dikarya</taxon>
        <taxon>Basidiomycota</taxon>
        <taxon>Agaricomycotina</taxon>
        <taxon>Agaricomycetes</taxon>
        <taxon>Hymenochaetales</taxon>
        <taxon>Hymenochaetaceae</taxon>
        <taxon>Sanghuangporus</taxon>
    </lineage>
</organism>
<evidence type="ECO:0000313" key="3">
    <source>
        <dbReference type="EMBL" id="OCB86384.1"/>
    </source>
</evidence>
<keyword evidence="4" id="KW-1185">Reference proteome</keyword>